<dbReference type="PRINTS" id="PR01438">
    <property type="entry name" value="UNVRSLSTRESS"/>
</dbReference>
<dbReference type="InterPro" id="IPR006015">
    <property type="entry name" value="Universal_stress_UspA"/>
</dbReference>
<dbReference type="InterPro" id="IPR006016">
    <property type="entry name" value="UspA"/>
</dbReference>
<dbReference type="Pfam" id="PF00582">
    <property type="entry name" value="Usp"/>
    <property type="match status" value="2"/>
</dbReference>
<dbReference type="AlphaFoldDB" id="A0A919V1V6"/>
<dbReference type="PANTHER" id="PTHR46268">
    <property type="entry name" value="STRESS RESPONSE PROTEIN NHAX"/>
    <property type="match status" value="1"/>
</dbReference>
<gene>
    <name evidence="3" type="ORF">Sru01_64580</name>
</gene>
<name>A0A919V1V6_9ACTN</name>
<feature type="domain" description="UspA" evidence="2">
    <location>
        <begin position="3"/>
        <end position="139"/>
    </location>
</feature>
<dbReference type="PANTHER" id="PTHR46268:SF6">
    <property type="entry name" value="UNIVERSAL STRESS PROTEIN UP12"/>
    <property type="match status" value="1"/>
</dbReference>
<evidence type="ECO:0000313" key="3">
    <source>
        <dbReference type="EMBL" id="GII81476.1"/>
    </source>
</evidence>
<comment type="caution">
    <text evidence="3">The sequence shown here is derived from an EMBL/GenBank/DDBJ whole genome shotgun (WGS) entry which is preliminary data.</text>
</comment>
<keyword evidence="4" id="KW-1185">Reference proteome</keyword>
<sequence length="315" mass="32894">MSAPVVVGADGSPAALAAVRWAADDAVRRDTGLRIVHVTEPWVFDLPLTTPPGFHDSRTRQARAVLAEAAGAARDRVPGIGVLTAEAIGDPRRELLAEAGKAQVLVVGSRGLGGFAGLLLGSVSIGVAGHAGCPVVAVRAAGNEEPGEPGEPGERRERREIVVGHDGSPYSEAALDYAFEEAALRGALVRAVYAWQVSAFLPMLASYTPELDRVYDLGLRAAKEQLRPWREKYPAVEVRDAMVRAHPVAALVEASAAADLVVVGSRGRGAVGAAVLGSVGHGVLHHARCPVAVVRSRYPAPVPDRDEEPEGGRPA</sequence>
<protein>
    <submittedName>
        <fullName evidence="3">Universal stress protein</fullName>
    </submittedName>
</protein>
<dbReference type="RefSeq" id="WP_203993784.1">
    <property type="nucleotide sequence ID" value="NZ_BOOU01000098.1"/>
</dbReference>
<dbReference type="InterPro" id="IPR014729">
    <property type="entry name" value="Rossmann-like_a/b/a_fold"/>
</dbReference>
<accession>A0A919V1V6</accession>
<evidence type="ECO:0000256" key="1">
    <source>
        <dbReference type="ARBA" id="ARBA00008791"/>
    </source>
</evidence>
<organism evidence="3 4">
    <name type="scientific">Sphaerisporangium rufum</name>
    <dbReference type="NCBI Taxonomy" id="1381558"/>
    <lineage>
        <taxon>Bacteria</taxon>
        <taxon>Bacillati</taxon>
        <taxon>Actinomycetota</taxon>
        <taxon>Actinomycetes</taxon>
        <taxon>Streptosporangiales</taxon>
        <taxon>Streptosporangiaceae</taxon>
        <taxon>Sphaerisporangium</taxon>
    </lineage>
</organism>
<dbReference type="Proteomes" id="UP000655287">
    <property type="component" value="Unassembled WGS sequence"/>
</dbReference>
<dbReference type="Gene3D" id="3.40.50.620">
    <property type="entry name" value="HUPs"/>
    <property type="match status" value="2"/>
</dbReference>
<feature type="domain" description="UspA" evidence="2">
    <location>
        <begin position="159"/>
        <end position="295"/>
    </location>
</feature>
<evidence type="ECO:0000259" key="2">
    <source>
        <dbReference type="Pfam" id="PF00582"/>
    </source>
</evidence>
<dbReference type="EMBL" id="BOOU01000098">
    <property type="protein sequence ID" value="GII81476.1"/>
    <property type="molecule type" value="Genomic_DNA"/>
</dbReference>
<comment type="similarity">
    <text evidence="1">Belongs to the universal stress protein A family.</text>
</comment>
<evidence type="ECO:0000313" key="4">
    <source>
        <dbReference type="Proteomes" id="UP000655287"/>
    </source>
</evidence>
<proteinExistence type="inferred from homology"/>
<dbReference type="SUPFAM" id="SSF52402">
    <property type="entry name" value="Adenine nucleotide alpha hydrolases-like"/>
    <property type="match status" value="2"/>
</dbReference>
<reference evidence="3" key="1">
    <citation type="submission" date="2021-01" db="EMBL/GenBank/DDBJ databases">
        <title>Whole genome shotgun sequence of Sphaerisporangium rufum NBRC 109079.</title>
        <authorList>
            <person name="Komaki H."/>
            <person name="Tamura T."/>
        </authorList>
    </citation>
    <scope>NUCLEOTIDE SEQUENCE</scope>
    <source>
        <strain evidence="3">NBRC 109079</strain>
    </source>
</reference>